<evidence type="ECO:0000259" key="6">
    <source>
        <dbReference type="Pfam" id="PF25990"/>
    </source>
</evidence>
<evidence type="ECO:0000313" key="8">
    <source>
        <dbReference type="Proteomes" id="UP001057134"/>
    </source>
</evidence>
<evidence type="ECO:0000256" key="4">
    <source>
        <dbReference type="SAM" id="MobiDB-lite"/>
    </source>
</evidence>
<feature type="region of interest" description="Disordered" evidence="4">
    <location>
        <begin position="127"/>
        <end position="159"/>
    </location>
</feature>
<sequence>MKRKTWITAAAALLVVGISAVLYVQSHSKPAKQQTGNQGAPSLTFKVTREDLINSVEVKGKTSYQNETYVNAPFTADVKSWAVTDGAQVKRGDTLFVLDTTTLDDEIAQLQASEKKQELELNLSEFQRETPAEQEAAAAGGGLTEREAKQRYADAKSRDVQEEIGRLNLQHMRSQLSQKSEKRKAAQFAAPEDGIFLFDGTKQPQSVKESERIGKIVDLTKLELVCYVGEYDLFHLKVDMPVDVRVDALKNTKLQGKVEYISKFAKNTDDNSDGSVNTAAAQFQVRISLEPNEQLIAGLSLTATIMTDKKPDTLVVSTLAIQRDKEQYYVMVPGEQGNLEKREVKIGLETPENTEIVSGLNEGDTVILQ</sequence>
<evidence type="ECO:0000313" key="7">
    <source>
        <dbReference type="EMBL" id="UQZ82832.1"/>
    </source>
</evidence>
<dbReference type="NCBIfam" id="TIGR01730">
    <property type="entry name" value="RND_mfp"/>
    <property type="match status" value="1"/>
</dbReference>
<evidence type="ECO:0000259" key="5">
    <source>
        <dbReference type="Pfam" id="PF25967"/>
    </source>
</evidence>
<evidence type="ECO:0000256" key="1">
    <source>
        <dbReference type="ARBA" id="ARBA00004196"/>
    </source>
</evidence>
<dbReference type="InterPro" id="IPR006143">
    <property type="entry name" value="RND_pump_MFP"/>
</dbReference>
<feature type="domain" description="YknX-like beta-barrel" evidence="6">
    <location>
        <begin position="228"/>
        <end position="305"/>
    </location>
</feature>
<dbReference type="Gene3D" id="2.40.420.20">
    <property type="match status" value="1"/>
</dbReference>
<dbReference type="Proteomes" id="UP001057134">
    <property type="component" value="Chromosome"/>
</dbReference>
<dbReference type="InterPro" id="IPR050465">
    <property type="entry name" value="UPF0194_transport"/>
</dbReference>
<evidence type="ECO:0000256" key="3">
    <source>
        <dbReference type="ARBA" id="ARBA00023054"/>
    </source>
</evidence>
<dbReference type="Pfam" id="PF25967">
    <property type="entry name" value="RND-MFP_C"/>
    <property type="match status" value="1"/>
</dbReference>
<feature type="domain" description="Multidrug resistance protein MdtA-like C-terminal permuted SH3" evidence="5">
    <location>
        <begin position="314"/>
        <end position="368"/>
    </location>
</feature>
<organism evidence="7 8">
    <name type="scientific">Paenibacillus konkukensis</name>
    <dbReference type="NCBI Taxonomy" id="2020716"/>
    <lineage>
        <taxon>Bacteria</taxon>
        <taxon>Bacillati</taxon>
        <taxon>Bacillota</taxon>
        <taxon>Bacilli</taxon>
        <taxon>Bacillales</taxon>
        <taxon>Paenibacillaceae</taxon>
        <taxon>Paenibacillus</taxon>
    </lineage>
</organism>
<evidence type="ECO:0000256" key="2">
    <source>
        <dbReference type="ARBA" id="ARBA00009477"/>
    </source>
</evidence>
<dbReference type="EMBL" id="CP027059">
    <property type="protein sequence ID" value="UQZ82832.1"/>
    <property type="molecule type" value="Genomic_DNA"/>
</dbReference>
<name>A0ABY4RLB1_9BACL</name>
<dbReference type="SUPFAM" id="SSF111369">
    <property type="entry name" value="HlyD-like secretion proteins"/>
    <property type="match status" value="1"/>
</dbReference>
<dbReference type="Gene3D" id="2.40.30.170">
    <property type="match status" value="1"/>
</dbReference>
<dbReference type="Gene3D" id="2.40.50.100">
    <property type="match status" value="1"/>
</dbReference>
<dbReference type="PANTHER" id="PTHR32347">
    <property type="entry name" value="EFFLUX SYSTEM COMPONENT YKNX-RELATED"/>
    <property type="match status" value="1"/>
</dbReference>
<keyword evidence="3" id="KW-0175">Coiled coil</keyword>
<gene>
    <name evidence="7" type="primary">macA_1</name>
    <name evidence="7" type="ORF">SK3146_01992</name>
</gene>
<dbReference type="InterPro" id="IPR058636">
    <property type="entry name" value="Beta-barrel_YknX"/>
</dbReference>
<keyword evidence="8" id="KW-1185">Reference proteome</keyword>
<comment type="similarity">
    <text evidence="2">Belongs to the membrane fusion protein (MFP) (TC 8.A.1) family.</text>
</comment>
<proteinExistence type="inferred from homology"/>
<feature type="compositionally biased region" description="Basic and acidic residues" evidence="4">
    <location>
        <begin position="144"/>
        <end position="159"/>
    </location>
</feature>
<reference evidence="7" key="1">
    <citation type="submission" date="2018-02" db="EMBL/GenBank/DDBJ databases">
        <authorList>
            <person name="Kim S.-K."/>
            <person name="Jung H.-I."/>
            <person name="Lee S.-W."/>
        </authorList>
    </citation>
    <scope>NUCLEOTIDE SEQUENCE</scope>
    <source>
        <strain evidence="7">SK3146</strain>
    </source>
</reference>
<dbReference type="InterPro" id="IPR058627">
    <property type="entry name" value="MdtA-like_C"/>
</dbReference>
<dbReference type="RefSeq" id="WP_249864926.1">
    <property type="nucleotide sequence ID" value="NZ_CP027059.1"/>
</dbReference>
<dbReference type="Pfam" id="PF25990">
    <property type="entry name" value="Beta-barrel_YknX"/>
    <property type="match status" value="1"/>
</dbReference>
<accession>A0ABY4RLB1</accession>
<protein>
    <submittedName>
        <fullName evidence="7">Macrolide export protein MacA</fullName>
    </submittedName>
</protein>
<reference evidence="7" key="2">
    <citation type="journal article" date="2021" name="J Anim Sci Technol">
        <title>Complete genome sequence of Paenibacillus konkukensis sp. nov. SK3146 as a potential probiotic strain.</title>
        <authorList>
            <person name="Jung H.I."/>
            <person name="Park S."/>
            <person name="Niu K.M."/>
            <person name="Lee S.W."/>
            <person name="Kothari D."/>
            <person name="Yi K.J."/>
            <person name="Kim S.K."/>
        </authorList>
    </citation>
    <scope>NUCLEOTIDE SEQUENCE</scope>
    <source>
        <strain evidence="7">SK3146</strain>
    </source>
</reference>
<comment type="subcellular location">
    <subcellularLocation>
        <location evidence="1">Cell envelope</location>
    </subcellularLocation>
</comment>